<organism evidence="2 3">
    <name type="scientific">Adineta steineri</name>
    <dbReference type="NCBI Taxonomy" id="433720"/>
    <lineage>
        <taxon>Eukaryota</taxon>
        <taxon>Metazoa</taxon>
        <taxon>Spiralia</taxon>
        <taxon>Gnathifera</taxon>
        <taxon>Rotifera</taxon>
        <taxon>Eurotatoria</taxon>
        <taxon>Bdelloidea</taxon>
        <taxon>Adinetida</taxon>
        <taxon>Adinetidae</taxon>
        <taxon>Adineta</taxon>
    </lineage>
</organism>
<sequence>MVGIIMGSLFTWKYIEGEDNRKNYATTTCLVIGSNLACYYDPADVDSVILEFPDSKSELNYACAAFGISAVLGICILLIFIYKARMDRLKNTKQDKDHVELGELMNTSTN</sequence>
<comment type="caution">
    <text evidence="2">The sequence shown here is derived from an EMBL/GenBank/DDBJ whole genome shotgun (WGS) entry which is preliminary data.</text>
</comment>
<dbReference type="Proteomes" id="UP000663891">
    <property type="component" value="Unassembled WGS sequence"/>
</dbReference>
<keyword evidence="1" id="KW-0812">Transmembrane</keyword>
<keyword evidence="1" id="KW-1133">Transmembrane helix</keyword>
<proteinExistence type="predicted"/>
<dbReference type="EMBL" id="CAJNON010000706">
    <property type="protein sequence ID" value="CAF1359436.1"/>
    <property type="molecule type" value="Genomic_DNA"/>
</dbReference>
<accession>A0A815HZF0</accession>
<evidence type="ECO:0000313" key="2">
    <source>
        <dbReference type="EMBL" id="CAF1359436.1"/>
    </source>
</evidence>
<name>A0A815HZF0_9BILA</name>
<evidence type="ECO:0000256" key="1">
    <source>
        <dbReference type="SAM" id="Phobius"/>
    </source>
</evidence>
<evidence type="ECO:0000313" key="3">
    <source>
        <dbReference type="Proteomes" id="UP000663891"/>
    </source>
</evidence>
<protein>
    <submittedName>
        <fullName evidence="2">Uncharacterized protein</fullName>
    </submittedName>
</protein>
<feature type="transmembrane region" description="Helical" evidence="1">
    <location>
        <begin position="59"/>
        <end position="82"/>
    </location>
</feature>
<dbReference type="AlphaFoldDB" id="A0A815HZF0"/>
<keyword evidence="1" id="KW-0472">Membrane</keyword>
<reference evidence="2" key="1">
    <citation type="submission" date="2021-02" db="EMBL/GenBank/DDBJ databases">
        <authorList>
            <person name="Nowell W R."/>
        </authorList>
    </citation>
    <scope>NUCLEOTIDE SEQUENCE</scope>
</reference>
<gene>
    <name evidence="2" type="ORF">VCS650_LOCUS34224</name>
</gene>